<evidence type="ECO:0000313" key="2">
    <source>
        <dbReference type="Proteomes" id="UP000626092"/>
    </source>
</evidence>
<comment type="caution">
    <text evidence="1">The sequence shown here is derived from an EMBL/GenBank/DDBJ whole genome shotgun (WGS) entry which is preliminary data.</text>
</comment>
<accession>A0A834H4D9</accession>
<dbReference type="AlphaFoldDB" id="A0A834H4D9"/>
<name>A0A834H4D9_RHOSS</name>
<gene>
    <name evidence="1" type="ORF">RHSIM_Rhsim04G0037300</name>
</gene>
<dbReference type="OrthoDB" id="612216at2759"/>
<keyword evidence="2" id="KW-1185">Reference proteome</keyword>
<evidence type="ECO:0000313" key="1">
    <source>
        <dbReference type="EMBL" id="KAF7144518.1"/>
    </source>
</evidence>
<dbReference type="Proteomes" id="UP000626092">
    <property type="component" value="Unassembled WGS sequence"/>
</dbReference>
<reference evidence="1" key="1">
    <citation type="submission" date="2019-11" db="EMBL/GenBank/DDBJ databases">
        <authorList>
            <person name="Liu Y."/>
            <person name="Hou J."/>
            <person name="Li T.-Q."/>
            <person name="Guan C.-H."/>
            <person name="Wu X."/>
            <person name="Wu H.-Z."/>
            <person name="Ling F."/>
            <person name="Zhang R."/>
            <person name="Shi X.-G."/>
            <person name="Ren J.-P."/>
            <person name="Chen E.-F."/>
            <person name="Sun J.-M."/>
        </authorList>
    </citation>
    <scope>NUCLEOTIDE SEQUENCE</scope>
    <source>
        <strain evidence="1">Adult_tree_wgs_1</strain>
        <tissue evidence="1">Leaves</tissue>
    </source>
</reference>
<dbReference type="EMBL" id="WJXA01000004">
    <property type="protein sequence ID" value="KAF7144518.1"/>
    <property type="molecule type" value="Genomic_DNA"/>
</dbReference>
<organism evidence="1 2">
    <name type="scientific">Rhododendron simsii</name>
    <name type="common">Sims's rhododendron</name>
    <dbReference type="NCBI Taxonomy" id="118357"/>
    <lineage>
        <taxon>Eukaryota</taxon>
        <taxon>Viridiplantae</taxon>
        <taxon>Streptophyta</taxon>
        <taxon>Embryophyta</taxon>
        <taxon>Tracheophyta</taxon>
        <taxon>Spermatophyta</taxon>
        <taxon>Magnoliopsida</taxon>
        <taxon>eudicotyledons</taxon>
        <taxon>Gunneridae</taxon>
        <taxon>Pentapetalae</taxon>
        <taxon>asterids</taxon>
        <taxon>Ericales</taxon>
        <taxon>Ericaceae</taxon>
        <taxon>Ericoideae</taxon>
        <taxon>Rhodoreae</taxon>
        <taxon>Rhododendron</taxon>
    </lineage>
</organism>
<protein>
    <submittedName>
        <fullName evidence="1">Uncharacterized protein</fullName>
    </submittedName>
</protein>
<sequence>MSTRDFFSCVTKIYAANLIHLRCISSPVVDFRLYDLSLLVDATIGFHNIYSSEEVTPQVLGLLSGVVNVKRLSITIDMLEGFDFDNMEGYTLGRVPSCFTSSLKTVRIAHFDEDPDEMWFISCCVWEQNLLIVNKDQDFVHFGLARCKWLQYVQVQLCIPPLAPVSSPS</sequence>
<proteinExistence type="predicted"/>